<keyword evidence="5" id="KW-1185">Reference proteome</keyword>
<dbReference type="RefSeq" id="WP_042644843.1">
    <property type="nucleotide sequence ID" value="NZ_CDDF01000019.1"/>
</dbReference>
<evidence type="ECO:0000259" key="3">
    <source>
        <dbReference type="Pfam" id="PF00483"/>
    </source>
</evidence>
<dbReference type="GO" id="GO:0016779">
    <property type="term" value="F:nucleotidyltransferase activity"/>
    <property type="evidence" value="ECO:0007669"/>
    <property type="project" value="UniProtKB-KW"/>
</dbReference>
<dbReference type="EMBL" id="JBHSPP010000011">
    <property type="protein sequence ID" value="MFC5706523.1"/>
    <property type="molecule type" value="Genomic_DNA"/>
</dbReference>
<sequence length="240" mass="25798">MKVMILAAGRGERMRPLTDLLPKPLLAVGGKPLIVHHIEKLKHAGVTDLVINHAWLGHKLVEALGDGSRFGVSIQWSAEESALETAGGIVQALPLLGDAPFLVINGDTWIDMDYGVLTGALMQQPLGDDLARLWLVPNPPQHPQGDFALQAGRVLDLPAEAPGGETEHPGPAVFTFSGVGIYHPAAFANLSPGARKLAPLLRDWMAQDRVAGALLAGEWRDIGTVERLRELDDQLQGRTH</sequence>
<dbReference type="CDD" id="cd06422">
    <property type="entry name" value="NTP_transferase_like_1"/>
    <property type="match status" value="1"/>
</dbReference>
<reference evidence="5" key="1">
    <citation type="journal article" date="2019" name="Int. J. Syst. Evol. Microbiol.">
        <title>The Global Catalogue of Microorganisms (GCM) 10K type strain sequencing project: providing services to taxonomists for standard genome sequencing and annotation.</title>
        <authorList>
            <consortium name="The Broad Institute Genomics Platform"/>
            <consortium name="The Broad Institute Genome Sequencing Center for Infectious Disease"/>
            <person name="Wu L."/>
            <person name="Ma J."/>
        </authorList>
    </citation>
    <scope>NUCLEOTIDE SEQUENCE [LARGE SCALE GENOMIC DNA]</scope>
    <source>
        <strain evidence="5">KCTC 15012</strain>
    </source>
</reference>
<keyword evidence="1 4" id="KW-0808">Transferase</keyword>
<comment type="caution">
    <text evidence="4">The sequence shown here is derived from an EMBL/GenBank/DDBJ whole genome shotgun (WGS) entry which is preliminary data.</text>
</comment>
<dbReference type="Proteomes" id="UP001596132">
    <property type="component" value="Unassembled WGS sequence"/>
</dbReference>
<organism evidence="4 5">
    <name type="scientific">Aeromonas eucrenophila</name>
    <dbReference type="NCBI Taxonomy" id="649"/>
    <lineage>
        <taxon>Bacteria</taxon>
        <taxon>Pseudomonadati</taxon>
        <taxon>Pseudomonadota</taxon>
        <taxon>Gammaproteobacteria</taxon>
        <taxon>Aeromonadales</taxon>
        <taxon>Aeromonadaceae</taxon>
        <taxon>Aeromonas</taxon>
    </lineage>
</organism>
<dbReference type="NCBIfam" id="NF045761">
    <property type="entry name" value="NAMPUrTaseMurU"/>
    <property type="match status" value="1"/>
</dbReference>
<dbReference type="InterPro" id="IPR005835">
    <property type="entry name" value="NTP_transferase_dom"/>
</dbReference>
<name>A0ABW0YEL3_9GAMM</name>
<accession>A0ABW0YEL3</accession>
<dbReference type="Gene3D" id="3.90.550.10">
    <property type="entry name" value="Spore Coat Polysaccharide Biosynthesis Protein SpsA, Chain A"/>
    <property type="match status" value="1"/>
</dbReference>
<proteinExistence type="predicted"/>
<dbReference type="PANTHER" id="PTHR43584">
    <property type="entry name" value="NUCLEOTIDYL TRANSFERASE"/>
    <property type="match status" value="1"/>
</dbReference>
<dbReference type="InterPro" id="IPR054790">
    <property type="entry name" value="MurU"/>
</dbReference>
<evidence type="ECO:0000313" key="4">
    <source>
        <dbReference type="EMBL" id="MFC5706523.1"/>
    </source>
</evidence>
<evidence type="ECO:0000256" key="1">
    <source>
        <dbReference type="ARBA" id="ARBA00022679"/>
    </source>
</evidence>
<dbReference type="PANTHER" id="PTHR43584:SF8">
    <property type="entry name" value="N-ACETYLMURAMATE ALPHA-1-PHOSPHATE URIDYLYLTRANSFERASE"/>
    <property type="match status" value="1"/>
</dbReference>
<dbReference type="Pfam" id="PF00483">
    <property type="entry name" value="NTP_transferase"/>
    <property type="match status" value="1"/>
</dbReference>
<gene>
    <name evidence="4" type="primary">murU</name>
    <name evidence="4" type="ORF">ACFPVW_10715</name>
</gene>
<dbReference type="EC" id="2.7.7.99" evidence="4"/>
<evidence type="ECO:0000313" key="5">
    <source>
        <dbReference type="Proteomes" id="UP001596132"/>
    </source>
</evidence>
<evidence type="ECO:0000256" key="2">
    <source>
        <dbReference type="ARBA" id="ARBA00022695"/>
    </source>
</evidence>
<dbReference type="InterPro" id="IPR050065">
    <property type="entry name" value="GlmU-like"/>
</dbReference>
<dbReference type="InterPro" id="IPR029044">
    <property type="entry name" value="Nucleotide-diphossugar_trans"/>
</dbReference>
<feature type="domain" description="Nucleotidyl transferase" evidence="3">
    <location>
        <begin position="2"/>
        <end position="234"/>
    </location>
</feature>
<protein>
    <submittedName>
        <fullName evidence="4">N-acetylmuramate alpha-1-phosphate uridylyltransferase MurU</fullName>
        <ecNumber evidence="4">2.7.7.99</ecNumber>
    </submittedName>
</protein>
<dbReference type="SUPFAM" id="SSF53448">
    <property type="entry name" value="Nucleotide-diphospho-sugar transferases"/>
    <property type="match status" value="1"/>
</dbReference>
<keyword evidence="2 4" id="KW-0548">Nucleotidyltransferase</keyword>